<dbReference type="EMBL" id="JAPEVG010000092">
    <property type="protein sequence ID" value="KAJ8483518.1"/>
    <property type="molecule type" value="Genomic_DNA"/>
</dbReference>
<gene>
    <name evidence="4" type="ORF">ONZ51_g4654</name>
</gene>
<protein>
    <recommendedName>
        <fullName evidence="3">Mmc1 C-terminal domain-containing protein</fullName>
    </recommendedName>
</protein>
<dbReference type="AlphaFoldDB" id="A0AAD7TXX4"/>
<feature type="transmembrane region" description="Helical" evidence="2">
    <location>
        <begin position="99"/>
        <end position="119"/>
    </location>
</feature>
<evidence type="ECO:0000256" key="1">
    <source>
        <dbReference type="SAM" id="MobiDB-lite"/>
    </source>
</evidence>
<feature type="domain" description="Mmc1 C-terminal" evidence="3">
    <location>
        <begin position="602"/>
        <end position="788"/>
    </location>
</feature>
<dbReference type="InterPro" id="IPR056196">
    <property type="entry name" value="Mmc1_C"/>
</dbReference>
<keyword evidence="2" id="KW-1133">Transmembrane helix</keyword>
<feature type="transmembrane region" description="Helical" evidence="2">
    <location>
        <begin position="7"/>
        <end position="26"/>
    </location>
</feature>
<feature type="transmembrane region" description="Helical" evidence="2">
    <location>
        <begin position="720"/>
        <end position="739"/>
    </location>
</feature>
<dbReference type="PANTHER" id="PTHR28008:SF1">
    <property type="entry name" value="DOMAIN PROTEIN, PUTATIVE (AFU_ORTHOLOGUE AFUA_3G10980)-RELATED"/>
    <property type="match status" value="1"/>
</dbReference>
<feature type="transmembrane region" description="Helical" evidence="2">
    <location>
        <begin position="759"/>
        <end position="775"/>
    </location>
</feature>
<keyword evidence="2" id="KW-0472">Membrane</keyword>
<proteinExistence type="predicted"/>
<organism evidence="4 5">
    <name type="scientific">Trametes cubensis</name>
    <dbReference type="NCBI Taxonomy" id="1111947"/>
    <lineage>
        <taxon>Eukaryota</taxon>
        <taxon>Fungi</taxon>
        <taxon>Dikarya</taxon>
        <taxon>Basidiomycota</taxon>
        <taxon>Agaricomycotina</taxon>
        <taxon>Agaricomycetes</taxon>
        <taxon>Polyporales</taxon>
        <taxon>Polyporaceae</taxon>
        <taxon>Trametes</taxon>
    </lineage>
</organism>
<dbReference type="PANTHER" id="PTHR28008">
    <property type="entry name" value="DOMAIN PROTEIN, PUTATIVE (AFU_ORTHOLOGUE AFUA_3G10980)-RELATED"/>
    <property type="match status" value="1"/>
</dbReference>
<feature type="transmembrane region" description="Helical" evidence="2">
    <location>
        <begin position="67"/>
        <end position="87"/>
    </location>
</feature>
<evidence type="ECO:0000256" key="2">
    <source>
        <dbReference type="SAM" id="Phobius"/>
    </source>
</evidence>
<feature type="region of interest" description="Disordered" evidence="1">
    <location>
        <begin position="196"/>
        <end position="219"/>
    </location>
</feature>
<reference evidence="4" key="1">
    <citation type="submission" date="2022-11" db="EMBL/GenBank/DDBJ databases">
        <title>Genome Sequence of Cubamyces cubensis.</title>
        <authorList>
            <person name="Buettner E."/>
        </authorList>
    </citation>
    <scope>NUCLEOTIDE SEQUENCE</scope>
    <source>
        <strain evidence="4">MPL-01</strain>
    </source>
</reference>
<feature type="compositionally biased region" description="Acidic residues" evidence="1">
    <location>
        <begin position="196"/>
        <end position="205"/>
    </location>
</feature>
<keyword evidence="5" id="KW-1185">Reference proteome</keyword>
<evidence type="ECO:0000259" key="3">
    <source>
        <dbReference type="Pfam" id="PF23868"/>
    </source>
</evidence>
<accession>A0AAD7TXX4</accession>
<keyword evidence="2" id="KW-0812">Transmembrane</keyword>
<comment type="caution">
    <text evidence="4">The sequence shown here is derived from an EMBL/GenBank/DDBJ whole genome shotgun (WGS) entry which is preliminary data.</text>
</comment>
<feature type="transmembrane region" description="Helical" evidence="2">
    <location>
        <begin position="38"/>
        <end position="55"/>
    </location>
</feature>
<dbReference type="Pfam" id="PF23868">
    <property type="entry name" value="Mmc1_C"/>
    <property type="match status" value="1"/>
</dbReference>
<evidence type="ECO:0000313" key="4">
    <source>
        <dbReference type="EMBL" id="KAJ8483518.1"/>
    </source>
</evidence>
<feature type="region of interest" description="Disordered" evidence="1">
    <location>
        <begin position="162"/>
        <end position="182"/>
    </location>
</feature>
<dbReference type="Proteomes" id="UP001215151">
    <property type="component" value="Unassembled WGS sequence"/>
</dbReference>
<evidence type="ECO:0000313" key="5">
    <source>
        <dbReference type="Proteomes" id="UP001215151"/>
    </source>
</evidence>
<sequence length="858" mass="94413">MPIRFRPWFLIFTCLILVVLALLGFTNFSHALPLNDKVMHFLCMGTATGVFYFIFDVEEDARRIWFWRSAPLIFSGIVCFFFGGIVSEIVQSMLPYKEFQVGDIAANLLGSAVGLYIAYHLERYYRHRREISRLYQPLDTDGMSEDEQDSDADATQLLPLHYEPRHQQNPTKPNRGAPKSVRIADVWDEREDLFDIGDESDEEDEPRSRAGPPPPPPKIVAALSTSTGALSAKHEEQRTHTLTVLHKTTALIPRVLPSSKGSSDGPSLHESLQFWEDVLSQVHQDLSLSPEQKDKARVRVAVYGVDEHSGVSDLVTALLEDPFVSEDQKRTLRSRWDSQPEGSRSVKIQYGTSSVDESDVVHIQSSWLQHFGVPLEVSEYKPSFAPEGAKALYTADVPIIVCNPTSTPLPSILPVSPEPLPVTRKHTILAVSVPSPTHPSASAQVSQVKALAAQEDLRVVPVDPARALHGLEQLGHGPATPISVQRYQDDVTGSNVAAVTHAVKAVISGAIGNDTTLSESSRAVAVHIQTGRALIQDALTTCRAVLRHAELEADTVLTGTSSLRGQMEEAKAKVHLEVFGSPEKNGDEIAKAVGEARKHVKVTMDTLQWYKLFWRVDDIREVVTAAVDRAWCRDLERKLVFHAGRLAALQSSFKDSTAALCHSFPPSSPYHSPVLHNTLERIISSPSYPLTAGVLTAPLRSRQSQLGFPTERLHASAQRAVITMSGSVLGGFGVAWAGWASDLGLMGGLINVGMGVETALDVGMLGAALGVRWAVGRWDKARKRWWKDWDRVGEGLERDLKATLTRAMEQHVTLVPETACSGLEKIVTKRMAEVQELRSEVRALETEINVPTPISTPQ</sequence>
<name>A0AAD7TXX4_9APHY</name>